<dbReference type="EMBL" id="AMBO01000325">
    <property type="protein sequence ID" value="EKD01116.1"/>
    <property type="molecule type" value="Genomic_DNA"/>
</dbReference>
<dbReference type="Proteomes" id="UP000006757">
    <property type="component" value="Unassembled WGS sequence"/>
</dbReference>
<accession>K1VK44</accession>
<proteinExistence type="predicted"/>
<dbReference type="InParanoid" id="K1VK44"/>
<keyword evidence="4" id="KW-1185">Reference proteome</keyword>
<feature type="signal peptide" evidence="2">
    <location>
        <begin position="1"/>
        <end position="17"/>
    </location>
</feature>
<evidence type="ECO:0000256" key="1">
    <source>
        <dbReference type="SAM" id="Phobius"/>
    </source>
</evidence>
<gene>
    <name evidence="3" type="ORF">A1Q2_04614</name>
</gene>
<evidence type="ECO:0000256" key="2">
    <source>
        <dbReference type="SAM" id="SignalP"/>
    </source>
</evidence>
<dbReference type="HOGENOM" id="CLU_1062404_0_0_1"/>
<protein>
    <submittedName>
        <fullName evidence="3">Uncharacterized protein</fullName>
    </submittedName>
</protein>
<organism evidence="3 4">
    <name type="scientific">Trichosporon asahii var. asahii (strain CBS 8904)</name>
    <name type="common">Yeast</name>
    <dbReference type="NCBI Taxonomy" id="1220162"/>
    <lineage>
        <taxon>Eukaryota</taxon>
        <taxon>Fungi</taxon>
        <taxon>Dikarya</taxon>
        <taxon>Basidiomycota</taxon>
        <taxon>Agaricomycotina</taxon>
        <taxon>Tremellomycetes</taxon>
        <taxon>Trichosporonales</taxon>
        <taxon>Trichosporonaceae</taxon>
        <taxon>Trichosporon</taxon>
    </lineage>
</organism>
<reference evidence="3 4" key="1">
    <citation type="journal article" date="2012" name="Eukaryot. Cell">
        <title>Genome sequence of the Trichosporon asahii environmental strain CBS 8904.</title>
        <authorList>
            <person name="Yang R.Y."/>
            <person name="Li H.T."/>
            <person name="Zhu H."/>
            <person name="Zhou G.P."/>
            <person name="Wang M."/>
            <person name="Wang L."/>
        </authorList>
    </citation>
    <scope>NUCLEOTIDE SEQUENCE [LARGE SCALE GENOMIC DNA]</scope>
    <source>
        <strain evidence="3 4">CBS 8904</strain>
    </source>
</reference>
<keyword evidence="1" id="KW-1133">Transmembrane helix</keyword>
<evidence type="ECO:0000313" key="4">
    <source>
        <dbReference type="Proteomes" id="UP000006757"/>
    </source>
</evidence>
<keyword evidence="1" id="KW-0812">Transmembrane</keyword>
<feature type="chain" id="PRO_5003852228" evidence="2">
    <location>
        <begin position="18"/>
        <end position="262"/>
    </location>
</feature>
<sequence>MEIFVTLLALPAAVASAGNNSASTESKSYRFPPYFDTRAEGKGHLSCGAWNAASEDPVTDWLSGQYAKDREACCARVSGAWDWRAPDILGCRVGPEQQLLFEQCANTTNCAPYEDTVAHWQNRTKSTLWWPRELSLGKDGKDGGSLCSGFGGYAESCESRNGTVGQWWLKKNSPYAACCGRAKGTLMSDVTSYRFCPVDQDQCVVPYGSDGMYADCLSEWGTYAACSTEFDVMKVRAGAAAVSSTPVMVIFAAATVLFAITA</sequence>
<dbReference type="AlphaFoldDB" id="K1VK44"/>
<feature type="transmembrane region" description="Helical" evidence="1">
    <location>
        <begin position="237"/>
        <end position="260"/>
    </location>
</feature>
<name>K1VK44_TRIAC</name>
<comment type="caution">
    <text evidence="3">The sequence shown here is derived from an EMBL/GenBank/DDBJ whole genome shotgun (WGS) entry which is preliminary data.</text>
</comment>
<keyword evidence="2" id="KW-0732">Signal</keyword>
<evidence type="ECO:0000313" key="3">
    <source>
        <dbReference type="EMBL" id="EKD01116.1"/>
    </source>
</evidence>
<keyword evidence="1" id="KW-0472">Membrane</keyword>